<dbReference type="GO" id="GO:0005975">
    <property type="term" value="P:carbohydrate metabolic process"/>
    <property type="evidence" value="ECO:0007669"/>
    <property type="project" value="UniProtKB-ARBA"/>
</dbReference>
<dbReference type="SUPFAM" id="SSF55545">
    <property type="entry name" value="beta-N-acetylhexosaminidase-like domain"/>
    <property type="match status" value="1"/>
</dbReference>
<dbReference type="PANTHER" id="PTHR47406:SF2">
    <property type="entry name" value="ALPHA GLUCURONIDASE N-TERMINAL DOMAIN-CONTAINING PROTEIN"/>
    <property type="match status" value="1"/>
</dbReference>
<evidence type="ECO:0000313" key="3">
    <source>
        <dbReference type="EMBL" id="QDU47466.1"/>
    </source>
</evidence>
<keyword evidence="1" id="KW-0378">Hydrolase</keyword>
<gene>
    <name evidence="3" type="ORF">Mal52_59970</name>
</gene>
<organism evidence="3 4">
    <name type="scientific">Symmachiella dynata</name>
    <dbReference type="NCBI Taxonomy" id="2527995"/>
    <lineage>
        <taxon>Bacteria</taxon>
        <taxon>Pseudomonadati</taxon>
        <taxon>Planctomycetota</taxon>
        <taxon>Planctomycetia</taxon>
        <taxon>Planctomycetales</taxon>
        <taxon>Planctomycetaceae</taxon>
        <taxon>Symmachiella</taxon>
    </lineage>
</organism>
<sequence precursor="true">MIRTSCVLVFHMVALLAAPAMASDAVQLAADGKSHFPVVVSESASDRLQLAAKTLADYLGRISRSGFEVTTGDGTHGIAVGTARSFPSLKLLSDFDSTDINRREEYLLRSHSDGIWLIGATELAVEHAIWDLLYRLGHRQFFPGEIWEVVPTVPNLNIEVDTFQRPDYLSRRIWYGYGMWDYNSEPYKQWCARNRCVPGIHLNTGHAYDRVVKDARKEFDRHPEYWPLLDGDRKPVKNPKPCLGNPAVRSLFVQYALQRLEKDPNLDSISMDPSDGGGWCECEKCTQLGSVSDQATTLANEVASAVSKQFPGKLVGIYAYNYHSPPPSVLVNSNVVVSVATAFIKGGQSLDEIITGWSAQGATLGIREYYSVNVWDRDQPGHARGSKLDYLRRTIPDFHASGARFMSAESSDNWGPNGLGYYLASRMLWDVDEAKQVDDLTEDFLTNCFGPAKEPMREFYQQLDGSKPHLAFDDQLGRMFRALDSAKQLLASDKTAASDESSERIKARLNDLILYARYVDLFDRYQHAEGSARQAAFEAMIRHTYRMRQTMLVHAKALYRDVVARDKKVSIPVDATWSVAESKNPWKTSTPFSAEELNSFLREGIEQHQLLSLDFEPIAYSEELVPGTSLKLTSAAPGVATRGRGNRTFYTYIEKAPAKLSLKITGGLIAHYRDRGNVRIELSKIGGESQTGERETLVASDNSVPPDGKARWVTLSVTTTGLHKLNISDGGDMTSVEWPADLPVSYKSSIDEPIKTSGRWSLYFYVPRGTTVVGLYGGGSPGTILDPTGKKFFSFDDHKAGYYSIPVAAGTDGKLWKVHQAAGAVRLLTVPPYLARSASELLLPREVVQRDSQ</sequence>
<name>A0A517ZYD4_9PLAN</name>
<dbReference type="PANTHER" id="PTHR47406">
    <property type="entry name" value="COAGULATION FACTOR 5/8 TYPE, C-TERMINAL"/>
    <property type="match status" value="1"/>
</dbReference>
<accession>A0A517ZYD4</accession>
<evidence type="ECO:0000256" key="2">
    <source>
        <dbReference type="SAM" id="SignalP"/>
    </source>
</evidence>
<dbReference type="Pfam" id="PF16126">
    <property type="entry name" value="DUF4838"/>
    <property type="match status" value="1"/>
</dbReference>
<dbReference type="KEGG" id="sdyn:Mal52_59970"/>
<reference evidence="3 4" key="1">
    <citation type="submission" date="2019-02" db="EMBL/GenBank/DDBJ databases">
        <title>Deep-cultivation of Planctomycetes and their phenomic and genomic characterization uncovers novel biology.</title>
        <authorList>
            <person name="Wiegand S."/>
            <person name="Jogler M."/>
            <person name="Boedeker C."/>
            <person name="Pinto D."/>
            <person name="Vollmers J."/>
            <person name="Rivas-Marin E."/>
            <person name="Kohn T."/>
            <person name="Peeters S.H."/>
            <person name="Heuer A."/>
            <person name="Rast P."/>
            <person name="Oberbeckmann S."/>
            <person name="Bunk B."/>
            <person name="Jeske O."/>
            <person name="Meyerdierks A."/>
            <person name="Storesund J.E."/>
            <person name="Kallscheuer N."/>
            <person name="Luecker S."/>
            <person name="Lage O.M."/>
            <person name="Pohl T."/>
            <person name="Merkel B.J."/>
            <person name="Hornburger P."/>
            <person name="Mueller R.-W."/>
            <person name="Bruemmer F."/>
            <person name="Labrenz M."/>
            <person name="Spormann A.M."/>
            <person name="Op den Camp H."/>
            <person name="Overmann J."/>
            <person name="Amann R."/>
            <person name="Jetten M.S.M."/>
            <person name="Mascher T."/>
            <person name="Medema M.H."/>
            <person name="Devos D.P."/>
            <person name="Kaster A.-K."/>
            <person name="Ovreas L."/>
            <person name="Rohde M."/>
            <person name="Galperin M.Y."/>
            <person name="Jogler C."/>
        </authorList>
    </citation>
    <scope>NUCLEOTIDE SEQUENCE [LARGE SCALE GENOMIC DNA]</scope>
    <source>
        <strain evidence="3 4">Mal52</strain>
    </source>
</reference>
<dbReference type="InterPro" id="IPR032287">
    <property type="entry name" value="DUF4838"/>
</dbReference>
<evidence type="ECO:0000256" key="1">
    <source>
        <dbReference type="ARBA" id="ARBA00022801"/>
    </source>
</evidence>
<dbReference type="AlphaFoldDB" id="A0A517ZYD4"/>
<keyword evidence="2" id="KW-0732">Signal</keyword>
<evidence type="ECO:0008006" key="5">
    <source>
        <dbReference type="Google" id="ProtNLM"/>
    </source>
</evidence>
<proteinExistence type="predicted"/>
<feature type="chain" id="PRO_5022067507" description="Alpha glucuronidase N-terminal domain-containing protein" evidence="2">
    <location>
        <begin position="23"/>
        <end position="853"/>
    </location>
</feature>
<dbReference type="EMBL" id="CP036276">
    <property type="protein sequence ID" value="QDU47466.1"/>
    <property type="molecule type" value="Genomic_DNA"/>
</dbReference>
<dbReference type="GO" id="GO:0016787">
    <property type="term" value="F:hydrolase activity"/>
    <property type="evidence" value="ECO:0007669"/>
    <property type="project" value="UniProtKB-KW"/>
</dbReference>
<dbReference type="InterPro" id="IPR029018">
    <property type="entry name" value="Hex-like_dom2"/>
</dbReference>
<dbReference type="RefSeq" id="WP_145380279.1">
    <property type="nucleotide sequence ID" value="NZ_CP036276.1"/>
</dbReference>
<evidence type="ECO:0000313" key="4">
    <source>
        <dbReference type="Proteomes" id="UP000319383"/>
    </source>
</evidence>
<dbReference type="Proteomes" id="UP000319383">
    <property type="component" value="Chromosome"/>
</dbReference>
<dbReference type="Gene3D" id="3.30.379.10">
    <property type="entry name" value="Chitobiase/beta-hexosaminidase domain 2-like"/>
    <property type="match status" value="1"/>
</dbReference>
<keyword evidence="4" id="KW-1185">Reference proteome</keyword>
<feature type="signal peptide" evidence="2">
    <location>
        <begin position="1"/>
        <end position="22"/>
    </location>
</feature>
<protein>
    <recommendedName>
        <fullName evidence="5">Alpha glucuronidase N-terminal domain-containing protein</fullName>
    </recommendedName>
</protein>